<evidence type="ECO:0000313" key="6">
    <source>
        <dbReference type="Proteomes" id="UP000192596"/>
    </source>
</evidence>
<dbReference type="STRING" id="1507870.A0A1V8T4J9"/>
<feature type="compositionally biased region" description="Low complexity" evidence="3">
    <location>
        <begin position="89"/>
        <end position="106"/>
    </location>
</feature>
<dbReference type="SMART" id="SM00360">
    <property type="entry name" value="RRM"/>
    <property type="match status" value="2"/>
</dbReference>
<gene>
    <name evidence="5" type="ORF">B0A48_08868</name>
</gene>
<feature type="region of interest" description="Disordered" evidence="3">
    <location>
        <begin position="327"/>
        <end position="353"/>
    </location>
</feature>
<dbReference type="Pfam" id="PF00076">
    <property type="entry name" value="RRM_1"/>
    <property type="match status" value="2"/>
</dbReference>
<reference evidence="6" key="1">
    <citation type="submission" date="2017-03" db="EMBL/GenBank/DDBJ databases">
        <title>Genomes of endolithic fungi from Antarctica.</title>
        <authorList>
            <person name="Coleine C."/>
            <person name="Masonjones S."/>
            <person name="Stajich J.E."/>
        </authorList>
    </citation>
    <scope>NUCLEOTIDE SEQUENCE [LARGE SCALE GENOMIC DNA]</scope>
    <source>
        <strain evidence="6">CCFEE 5527</strain>
    </source>
</reference>
<dbReference type="PROSITE" id="PS50102">
    <property type="entry name" value="RRM"/>
    <property type="match status" value="2"/>
</dbReference>
<keyword evidence="1 2" id="KW-0694">RNA-binding</keyword>
<feature type="compositionally biased region" description="Gly residues" evidence="3">
    <location>
        <begin position="459"/>
        <end position="475"/>
    </location>
</feature>
<evidence type="ECO:0000256" key="1">
    <source>
        <dbReference type="ARBA" id="ARBA00022884"/>
    </source>
</evidence>
<feature type="compositionally biased region" description="Acidic residues" evidence="3">
    <location>
        <begin position="74"/>
        <end position="86"/>
    </location>
</feature>
<dbReference type="InterPro" id="IPR035979">
    <property type="entry name" value="RBD_domain_sf"/>
</dbReference>
<dbReference type="InterPro" id="IPR012677">
    <property type="entry name" value="Nucleotide-bd_a/b_plait_sf"/>
</dbReference>
<evidence type="ECO:0000313" key="5">
    <source>
        <dbReference type="EMBL" id="OQO06280.1"/>
    </source>
</evidence>
<proteinExistence type="predicted"/>
<feature type="compositionally biased region" description="Acidic residues" evidence="3">
    <location>
        <begin position="133"/>
        <end position="147"/>
    </location>
</feature>
<name>A0A1V8T4J9_9PEZI</name>
<feature type="region of interest" description="Disordered" evidence="3">
    <location>
        <begin position="435"/>
        <end position="521"/>
    </location>
</feature>
<dbReference type="PANTHER" id="PTHR48027">
    <property type="entry name" value="HETEROGENEOUS NUCLEAR RIBONUCLEOPROTEIN 87F-RELATED"/>
    <property type="match status" value="1"/>
</dbReference>
<feature type="compositionally biased region" description="Acidic residues" evidence="3">
    <location>
        <begin position="107"/>
        <end position="118"/>
    </location>
</feature>
<feature type="region of interest" description="Disordered" evidence="3">
    <location>
        <begin position="1"/>
        <end position="245"/>
    </location>
</feature>
<feature type="compositionally biased region" description="Low complexity" evidence="3">
    <location>
        <begin position="9"/>
        <end position="23"/>
    </location>
</feature>
<feature type="domain" description="RRM" evidence="4">
    <location>
        <begin position="252"/>
        <end position="330"/>
    </location>
</feature>
<feature type="domain" description="RRM" evidence="4">
    <location>
        <begin position="357"/>
        <end position="435"/>
    </location>
</feature>
<evidence type="ECO:0000259" key="4">
    <source>
        <dbReference type="PROSITE" id="PS50102"/>
    </source>
</evidence>
<feature type="compositionally biased region" description="Gly residues" evidence="3">
    <location>
        <begin position="499"/>
        <end position="512"/>
    </location>
</feature>
<protein>
    <recommendedName>
        <fullName evidence="4">RRM domain-containing protein</fullName>
    </recommendedName>
</protein>
<feature type="compositionally biased region" description="Acidic residues" evidence="3">
    <location>
        <begin position="166"/>
        <end position="177"/>
    </location>
</feature>
<feature type="compositionally biased region" description="Basic and acidic residues" evidence="3">
    <location>
        <begin position="488"/>
        <end position="497"/>
    </location>
</feature>
<evidence type="ECO:0000256" key="2">
    <source>
        <dbReference type="PROSITE-ProRule" id="PRU00176"/>
    </source>
</evidence>
<dbReference type="Proteomes" id="UP000192596">
    <property type="component" value="Unassembled WGS sequence"/>
</dbReference>
<dbReference type="Gene3D" id="3.30.70.330">
    <property type="match status" value="2"/>
</dbReference>
<dbReference type="InParanoid" id="A0A1V8T4J9"/>
<feature type="compositionally biased region" description="Basic and acidic residues" evidence="3">
    <location>
        <begin position="41"/>
        <end position="59"/>
    </location>
</feature>
<dbReference type="InterPro" id="IPR000504">
    <property type="entry name" value="RRM_dom"/>
</dbReference>
<evidence type="ECO:0000256" key="3">
    <source>
        <dbReference type="SAM" id="MobiDB-lite"/>
    </source>
</evidence>
<dbReference type="GO" id="GO:0003723">
    <property type="term" value="F:RNA binding"/>
    <property type="evidence" value="ECO:0007669"/>
    <property type="project" value="UniProtKB-UniRule"/>
</dbReference>
<feature type="compositionally biased region" description="Basic and acidic residues" evidence="3">
    <location>
        <begin position="235"/>
        <end position="245"/>
    </location>
</feature>
<dbReference type="OrthoDB" id="439808at2759"/>
<feature type="compositionally biased region" description="Acidic residues" evidence="3">
    <location>
        <begin position="194"/>
        <end position="211"/>
    </location>
</feature>
<dbReference type="InterPro" id="IPR052462">
    <property type="entry name" value="SLIRP/GR-RBP-like"/>
</dbReference>
<dbReference type="AlphaFoldDB" id="A0A1V8T4J9"/>
<accession>A0A1V8T4J9</accession>
<feature type="compositionally biased region" description="Basic and acidic residues" evidence="3">
    <location>
        <begin position="435"/>
        <end position="445"/>
    </location>
</feature>
<comment type="caution">
    <text evidence="5">The sequence shown here is derived from an EMBL/GenBank/DDBJ whole genome shotgun (WGS) entry which is preliminary data.</text>
</comment>
<sequence length="521" mass="54437">MAKDKKGSKVAAAAAPAKASKPVDGVKAGRVSKSAEAPKAVAKDTAKKVAKVVEKEKSSKKSKKSKKEPTPEPSSDEDSEDSEEEEVAAKPTPVSASKKAAAPAAESSDESDSSEDEAPAAKTNGKANGAAAADDDDSDDSSDEEEAAAPTGAKAAVDAEMKDADSSDEEDSDESDDGGAPVAKTNGAAKAEAADDDDEDDSSDEDDDEEEAPKAEEAPSKKRKAETETATADSTGKRPKIDVEGEMKDPTANLFIGNISWNVDEDWLTRHFEEFGELAGVRIITDRDSGRSKGFGYVEFTNIDDAIKAQAALYNSDLDNRQIRVDFSQPRDSNATPQQKQNDRAKKFGDTQNPPASTLFLGNLSFDCSEETLTEVFQEYGQIKGIRLPTDRETGAPKGFGYLEMTSTEEAVAAFDALQGADVAGRPVRLDYAKAREDAGGDRGGRGGGRGFGDRGGRGGRGGFGDRGGRGGGRGGFDRGGRGGGRGRGGDRGDRGGRGGRGGTTNRGGFGDFSGKKVNFD</sequence>
<dbReference type="EMBL" id="NAJO01000017">
    <property type="protein sequence ID" value="OQO06280.1"/>
    <property type="molecule type" value="Genomic_DNA"/>
</dbReference>
<keyword evidence="6" id="KW-1185">Reference proteome</keyword>
<feature type="compositionally biased region" description="Polar residues" evidence="3">
    <location>
        <begin position="330"/>
        <end position="340"/>
    </location>
</feature>
<organism evidence="5 6">
    <name type="scientific">Cryoendolithus antarcticus</name>
    <dbReference type="NCBI Taxonomy" id="1507870"/>
    <lineage>
        <taxon>Eukaryota</taxon>
        <taxon>Fungi</taxon>
        <taxon>Dikarya</taxon>
        <taxon>Ascomycota</taxon>
        <taxon>Pezizomycotina</taxon>
        <taxon>Dothideomycetes</taxon>
        <taxon>Dothideomycetidae</taxon>
        <taxon>Cladosporiales</taxon>
        <taxon>Cladosporiaceae</taxon>
        <taxon>Cryoendolithus</taxon>
    </lineage>
</organism>
<dbReference type="SUPFAM" id="SSF54928">
    <property type="entry name" value="RNA-binding domain, RBD"/>
    <property type="match status" value="2"/>
</dbReference>